<organism evidence="2 3">
    <name type="scientific">Roseateles flavus</name>
    <dbReference type="NCBI Taxonomy" id="3149041"/>
    <lineage>
        <taxon>Bacteria</taxon>
        <taxon>Pseudomonadati</taxon>
        <taxon>Pseudomonadota</taxon>
        <taxon>Betaproteobacteria</taxon>
        <taxon>Burkholderiales</taxon>
        <taxon>Sphaerotilaceae</taxon>
        <taxon>Roseateles</taxon>
    </lineage>
</organism>
<keyword evidence="1" id="KW-0812">Transmembrane</keyword>
<dbReference type="EMBL" id="JBDPZC010000012">
    <property type="protein sequence ID" value="MEO3715239.1"/>
    <property type="molecule type" value="Genomic_DNA"/>
</dbReference>
<sequence length="390" mass="43881">MSTLDISNLIAQVQVKVVDGAYQAAFNGRHFRIQPRMYEALGVLQQDGVDAGSERLMERWGIAPESRPSFKAELLDQVARLAPERASTSYIQASVTVLPASLVQRLSVHLALLVRRPVVWTVCLLALLVLGDLFLFHQVGGTQLRSLDLSGRDLLMGYLCVLAVLLFHELGHAAGMRHVGQPPHEIGFGFYLIFPVFFANVSNAWLVDRHSRFVVNLGGIYFQLLASVILYIGIALTEGHTQAWLSLAFKSNLATALFVLIPFIRNDGYWLLADFLGLHDLYQRAGGMCWIVYRKLREKAAISGTEWFIAVYAVCNYSFLGFVCYGLLNSSYRNFSQTLEILVHHSWEFLALEHPRLLVSSAISLVVLFIFTRPFLLRAYTHVKSRFQTT</sequence>
<evidence type="ECO:0000313" key="3">
    <source>
        <dbReference type="Proteomes" id="UP001462640"/>
    </source>
</evidence>
<accession>A0ABV0GJL7</accession>
<feature type="transmembrane region" description="Helical" evidence="1">
    <location>
        <begin position="213"/>
        <end position="236"/>
    </location>
</feature>
<reference evidence="2 3" key="1">
    <citation type="submission" date="2024-05" db="EMBL/GenBank/DDBJ databases">
        <title>Roseateles sp. 2.12 16S ribosomal RNA gene Genome sequencing and assembly.</title>
        <authorList>
            <person name="Woo H."/>
        </authorList>
    </citation>
    <scope>NUCLEOTIDE SEQUENCE [LARGE SCALE GENOMIC DNA]</scope>
    <source>
        <strain evidence="2 3">2.12</strain>
    </source>
</reference>
<feature type="transmembrane region" description="Helical" evidence="1">
    <location>
        <begin position="305"/>
        <end position="328"/>
    </location>
</feature>
<comment type="caution">
    <text evidence="2">The sequence shown here is derived from an EMBL/GenBank/DDBJ whole genome shotgun (WGS) entry which is preliminary data.</text>
</comment>
<evidence type="ECO:0000313" key="2">
    <source>
        <dbReference type="EMBL" id="MEO3715239.1"/>
    </source>
</evidence>
<keyword evidence="3" id="KW-1185">Reference proteome</keyword>
<proteinExistence type="predicted"/>
<evidence type="ECO:0000256" key="1">
    <source>
        <dbReference type="SAM" id="Phobius"/>
    </source>
</evidence>
<name>A0ABV0GJL7_9BURK</name>
<keyword evidence="1" id="KW-0472">Membrane</keyword>
<gene>
    <name evidence="2" type="ORF">ABDJ40_20925</name>
</gene>
<evidence type="ECO:0008006" key="4">
    <source>
        <dbReference type="Google" id="ProtNLM"/>
    </source>
</evidence>
<keyword evidence="1" id="KW-1133">Transmembrane helix</keyword>
<dbReference type="Proteomes" id="UP001462640">
    <property type="component" value="Unassembled WGS sequence"/>
</dbReference>
<dbReference type="SUPFAM" id="SSF55486">
    <property type="entry name" value="Metalloproteases ('zincins'), catalytic domain"/>
    <property type="match status" value="1"/>
</dbReference>
<feature type="transmembrane region" description="Helical" evidence="1">
    <location>
        <begin position="188"/>
        <end position="207"/>
    </location>
</feature>
<feature type="transmembrane region" description="Helical" evidence="1">
    <location>
        <begin position="357"/>
        <end position="376"/>
    </location>
</feature>
<dbReference type="RefSeq" id="WP_347612563.1">
    <property type="nucleotide sequence ID" value="NZ_JBDPZC010000012.1"/>
</dbReference>
<feature type="transmembrane region" description="Helical" evidence="1">
    <location>
        <begin position="118"/>
        <end position="136"/>
    </location>
</feature>
<feature type="transmembrane region" description="Helical" evidence="1">
    <location>
        <begin position="243"/>
        <end position="264"/>
    </location>
</feature>
<protein>
    <recommendedName>
        <fullName evidence="4">Peptide zinc metalloprotease protein</fullName>
    </recommendedName>
</protein>
<feature type="transmembrane region" description="Helical" evidence="1">
    <location>
        <begin position="156"/>
        <end position="176"/>
    </location>
</feature>